<reference evidence="1 2" key="1">
    <citation type="submission" date="2018-06" db="EMBL/GenBank/DDBJ databases">
        <title>Extensive metabolic versatility and redundancy in microbially diverse, dynamic hydrothermal sediments.</title>
        <authorList>
            <person name="Dombrowski N."/>
            <person name="Teske A."/>
            <person name="Baker B.J."/>
        </authorList>
    </citation>
    <scope>NUCLEOTIDE SEQUENCE [LARGE SCALE GENOMIC DNA]</scope>
    <source>
        <strain evidence="1">B51_G17</strain>
    </source>
</reference>
<comment type="caution">
    <text evidence="1">The sequence shown here is derived from an EMBL/GenBank/DDBJ whole genome shotgun (WGS) entry which is preliminary data.</text>
</comment>
<evidence type="ECO:0000313" key="1">
    <source>
        <dbReference type="EMBL" id="RLG70166.1"/>
    </source>
</evidence>
<proteinExistence type="predicted"/>
<sequence length="96" mass="11772">MMVDLEKAYQEWQTWKGVNPYLAKKWYLVLVENGYFSKKEEKPKKEKPKKPEEFPTMRWTEKKIAEWLKKNKIPIKYDIKKQTKKEILKAINDYFA</sequence>
<accession>A0A497JI25</accession>
<evidence type="ECO:0000313" key="2">
    <source>
        <dbReference type="Proteomes" id="UP000278031"/>
    </source>
</evidence>
<dbReference type="Proteomes" id="UP000278031">
    <property type="component" value="Unassembled WGS sequence"/>
</dbReference>
<dbReference type="EMBL" id="QMWP01000077">
    <property type="protein sequence ID" value="RLG70166.1"/>
    <property type="molecule type" value="Genomic_DNA"/>
</dbReference>
<organism evidence="1 2">
    <name type="scientific">Candidatus Iainarchaeum sp</name>
    <dbReference type="NCBI Taxonomy" id="3101447"/>
    <lineage>
        <taxon>Archaea</taxon>
        <taxon>Candidatus Iainarchaeota</taxon>
        <taxon>Candidatus Iainarchaeia</taxon>
        <taxon>Candidatus Iainarchaeales</taxon>
        <taxon>Candidatus Iainarchaeaceae</taxon>
        <taxon>Candidatus Iainarchaeum</taxon>
    </lineage>
</organism>
<gene>
    <name evidence="1" type="ORF">DRO04_02270</name>
</gene>
<dbReference type="AlphaFoldDB" id="A0A497JI25"/>
<protein>
    <submittedName>
        <fullName evidence="1">Uncharacterized protein</fullName>
    </submittedName>
</protein>
<name>A0A497JI25_9ARCH</name>